<accession>T0QX73</accession>
<evidence type="ECO:0000313" key="3">
    <source>
        <dbReference type="Proteomes" id="UP000030762"/>
    </source>
</evidence>
<dbReference type="OrthoDB" id="206865at2759"/>
<dbReference type="AlphaFoldDB" id="T0QX73"/>
<dbReference type="EMBL" id="JH767141">
    <property type="protein sequence ID" value="EQC38655.1"/>
    <property type="molecule type" value="Genomic_DNA"/>
</dbReference>
<keyword evidence="1" id="KW-0732">Signal</keyword>
<gene>
    <name evidence="2" type="ORF">SDRG_04352</name>
</gene>
<proteinExistence type="predicted"/>
<protein>
    <submittedName>
        <fullName evidence="2">Uncharacterized protein</fullName>
    </submittedName>
</protein>
<dbReference type="InParanoid" id="T0QX73"/>
<reference evidence="2 3" key="1">
    <citation type="submission" date="2012-04" db="EMBL/GenBank/DDBJ databases">
        <title>The Genome Sequence of Saprolegnia declina VS20.</title>
        <authorList>
            <consortium name="The Broad Institute Genome Sequencing Platform"/>
            <person name="Russ C."/>
            <person name="Nusbaum C."/>
            <person name="Tyler B."/>
            <person name="van West P."/>
            <person name="Dieguez-Uribeondo J."/>
            <person name="de Bruijn I."/>
            <person name="Tripathy S."/>
            <person name="Jiang R."/>
            <person name="Young S.K."/>
            <person name="Zeng Q."/>
            <person name="Gargeya S."/>
            <person name="Fitzgerald M."/>
            <person name="Haas B."/>
            <person name="Abouelleil A."/>
            <person name="Alvarado L."/>
            <person name="Arachchi H.M."/>
            <person name="Berlin A."/>
            <person name="Chapman S.B."/>
            <person name="Goldberg J."/>
            <person name="Griggs A."/>
            <person name="Gujja S."/>
            <person name="Hansen M."/>
            <person name="Howarth C."/>
            <person name="Imamovic A."/>
            <person name="Larimer J."/>
            <person name="McCowen C."/>
            <person name="Montmayeur A."/>
            <person name="Murphy C."/>
            <person name="Neiman D."/>
            <person name="Pearson M."/>
            <person name="Priest M."/>
            <person name="Roberts A."/>
            <person name="Saif S."/>
            <person name="Shea T."/>
            <person name="Sisk P."/>
            <person name="Sykes S."/>
            <person name="Wortman J."/>
            <person name="Nusbaum C."/>
            <person name="Birren B."/>
        </authorList>
    </citation>
    <scope>NUCLEOTIDE SEQUENCE [LARGE SCALE GENOMIC DNA]</scope>
    <source>
        <strain evidence="2 3">VS20</strain>
    </source>
</reference>
<keyword evidence="3" id="KW-1185">Reference proteome</keyword>
<dbReference type="GeneID" id="19945079"/>
<evidence type="ECO:0000256" key="1">
    <source>
        <dbReference type="SAM" id="SignalP"/>
    </source>
</evidence>
<dbReference type="VEuPathDB" id="FungiDB:SDRG_04352"/>
<evidence type="ECO:0000313" key="2">
    <source>
        <dbReference type="EMBL" id="EQC38655.1"/>
    </source>
</evidence>
<feature type="chain" id="PRO_5004570219" evidence="1">
    <location>
        <begin position="22"/>
        <end position="168"/>
    </location>
</feature>
<organism evidence="2 3">
    <name type="scientific">Saprolegnia diclina (strain VS20)</name>
    <dbReference type="NCBI Taxonomy" id="1156394"/>
    <lineage>
        <taxon>Eukaryota</taxon>
        <taxon>Sar</taxon>
        <taxon>Stramenopiles</taxon>
        <taxon>Oomycota</taxon>
        <taxon>Saprolegniomycetes</taxon>
        <taxon>Saprolegniales</taxon>
        <taxon>Saprolegniaceae</taxon>
        <taxon>Saprolegnia</taxon>
    </lineage>
</organism>
<dbReference type="OMA" id="WIEMVEA"/>
<dbReference type="Proteomes" id="UP000030762">
    <property type="component" value="Unassembled WGS sequence"/>
</dbReference>
<dbReference type="eggNOG" id="ENOG502SCUI">
    <property type="taxonomic scope" value="Eukaryota"/>
</dbReference>
<name>T0QX73_SAPDV</name>
<dbReference type="RefSeq" id="XP_008608247.1">
    <property type="nucleotide sequence ID" value="XM_008610025.1"/>
</dbReference>
<sequence>MLRARLVGWLLLALVTFAVHGDVHVATATPREYKHTTDPAILSAAQFALDELRRLSDTGIYMTLSLHAVTSGATQTGDFHDNTYLMLELASPHFKSGAPVESFEVVVMESRDGDRRKSFAIDNFPEMAEEAIEAYWIEMVEATRAKRRNVFAKWAHEQQEPSVTKDEL</sequence>
<feature type="signal peptide" evidence="1">
    <location>
        <begin position="1"/>
        <end position="21"/>
    </location>
</feature>